<name>A0ABT5CBX1_9BACT</name>
<gene>
    <name evidence="1" type="ORF">POL72_39795</name>
</gene>
<accession>A0ABT5CBX1</accession>
<dbReference type="Proteomes" id="UP001217485">
    <property type="component" value="Unassembled WGS sequence"/>
</dbReference>
<dbReference type="SUPFAM" id="SSF50998">
    <property type="entry name" value="Quinoprotein alcohol dehydrogenase-like"/>
    <property type="match status" value="1"/>
</dbReference>
<dbReference type="PANTHER" id="PTHR35580">
    <property type="entry name" value="CELL SURFACE GLYCOPROTEIN (S-LAYER PROTEIN)-LIKE PROTEIN"/>
    <property type="match status" value="1"/>
</dbReference>
<reference evidence="1 2" key="1">
    <citation type="submission" date="2023-01" db="EMBL/GenBank/DDBJ databases">
        <title>Minimal conservation of predation-associated metabolite biosynthetic gene clusters underscores biosynthetic potential of Myxococcota including descriptions for ten novel species: Archangium lansinium sp. nov., Myxococcus landrumus sp. nov., Nannocystis bai.</title>
        <authorList>
            <person name="Ahearne A."/>
            <person name="Stevens C."/>
            <person name="Dowd S."/>
        </authorList>
    </citation>
    <scope>NUCLEOTIDE SEQUENCE [LARGE SCALE GENOMIC DNA]</scope>
    <source>
        <strain evidence="1 2">WIWO2</strain>
    </source>
</reference>
<comment type="caution">
    <text evidence="1">The sequence shown here is derived from an EMBL/GenBank/DDBJ whole genome shotgun (WGS) entry which is preliminary data.</text>
</comment>
<sequence length="537" mass="56213">MRMLTSLRCLAGVGIMTASGCGLVLGLDDFEDAAPADDTTLTGTGGGSTCEPESVAKCYSGPDGTKDVGICQAGTQACKRDGSGYEACKGEVTPAAETCASTDDEDCDGKDCVGWARFIGGAEEEMVSAVAVDSADNIYVGGNFEGAMSFGEDVLIAARDRDAFLVKFSASGEYVWSRQVGDVKSETLYSFAVNPQGDTFAVSLELEDDLSSMNMVLHKYDPDGRLLWRKPLGGKMCGIVPSTMAGMKFLPDGDIVLVGNFCGTIRFDDDHVLSNEADREEMFVARLRSSDGSVDDESGWVRVWGGENAQIAQDVIVDAAGNIILAGTFYNELVLGDLSYTSAGGTDVFLVKLTSRGLVSWARVVGGVDDEALWSIALDRLGGPAIAVGFQGMVDFGGGEIVANDRANALLKYTTSNVYEWGRAFDAALSVEGLLAESASDVLIVGGLVESVELGDKLLRAKSERDLVLVKVGPEGEPLWTRTFGLVGEGGVSAMASVLSGRGELLIAGAAEGRIDFGAGVMTPQGDGDVFVASFSP</sequence>
<organism evidence="1 2">
    <name type="scientific">Sorangium atrum</name>
    <dbReference type="NCBI Taxonomy" id="2995308"/>
    <lineage>
        <taxon>Bacteria</taxon>
        <taxon>Pseudomonadati</taxon>
        <taxon>Myxococcota</taxon>
        <taxon>Polyangia</taxon>
        <taxon>Polyangiales</taxon>
        <taxon>Polyangiaceae</taxon>
        <taxon>Sorangium</taxon>
    </lineage>
</organism>
<evidence type="ECO:0000313" key="1">
    <source>
        <dbReference type="EMBL" id="MDC0683936.1"/>
    </source>
</evidence>
<dbReference type="PROSITE" id="PS51257">
    <property type="entry name" value="PROKAR_LIPOPROTEIN"/>
    <property type="match status" value="1"/>
</dbReference>
<keyword evidence="2" id="KW-1185">Reference proteome</keyword>
<dbReference type="PANTHER" id="PTHR35580:SF1">
    <property type="entry name" value="PHYTASE-LIKE DOMAIN-CONTAINING PROTEIN"/>
    <property type="match status" value="1"/>
</dbReference>
<evidence type="ECO:0000313" key="2">
    <source>
        <dbReference type="Proteomes" id="UP001217485"/>
    </source>
</evidence>
<dbReference type="EMBL" id="JAQNDK010000005">
    <property type="protein sequence ID" value="MDC0683936.1"/>
    <property type="molecule type" value="Genomic_DNA"/>
</dbReference>
<dbReference type="RefSeq" id="WP_272102085.1">
    <property type="nucleotide sequence ID" value="NZ_JAQNDK010000005.1"/>
</dbReference>
<dbReference type="InterPro" id="IPR011047">
    <property type="entry name" value="Quinoprotein_ADH-like_sf"/>
</dbReference>
<dbReference type="InterPro" id="IPR052918">
    <property type="entry name" value="Motility_Chemotaxis_Reg"/>
</dbReference>
<protein>
    <recommendedName>
        <fullName evidence="3">Lipoprotein</fullName>
    </recommendedName>
</protein>
<proteinExistence type="predicted"/>
<evidence type="ECO:0008006" key="3">
    <source>
        <dbReference type="Google" id="ProtNLM"/>
    </source>
</evidence>